<dbReference type="STRING" id="328396.RU93_GL000831"/>
<accession>A0A1L8QPA7</accession>
<reference evidence="3 4" key="1">
    <citation type="submission" date="2014-12" db="EMBL/GenBank/DDBJ databases">
        <title>Draft genome sequences of 29 type strains of Enterococci.</title>
        <authorList>
            <person name="Zhong Z."/>
            <person name="Sun Z."/>
            <person name="Liu W."/>
            <person name="Zhang W."/>
            <person name="Zhang H."/>
        </authorList>
    </citation>
    <scope>NUCLEOTIDE SEQUENCE [LARGE SCALE GENOMIC DNA]</scope>
    <source>
        <strain evidence="3 4">DSM 17690</strain>
    </source>
</reference>
<dbReference type="Proteomes" id="UP000813384">
    <property type="component" value="Unassembled WGS sequence"/>
</dbReference>
<keyword evidence="4" id="KW-1185">Reference proteome</keyword>
<feature type="transmembrane region" description="Helical" evidence="1">
    <location>
        <begin position="149"/>
        <end position="174"/>
    </location>
</feature>
<dbReference type="OrthoDB" id="2301130at2"/>
<keyword evidence="1" id="KW-0472">Membrane</keyword>
<reference evidence="2" key="2">
    <citation type="journal article" date="2021" name="PeerJ">
        <title>Extensive microbial diversity within the chicken gut microbiome revealed by metagenomics and culture.</title>
        <authorList>
            <person name="Gilroy R."/>
            <person name="Ravi A."/>
            <person name="Getino M."/>
            <person name="Pursley I."/>
            <person name="Horton D.L."/>
            <person name="Alikhan N.F."/>
            <person name="Baker D."/>
            <person name="Gharbi K."/>
            <person name="Hall N."/>
            <person name="Watson M."/>
            <person name="Adriaenssens E.M."/>
            <person name="Foster-Nyarko E."/>
            <person name="Jarju S."/>
            <person name="Secka A."/>
            <person name="Antonio M."/>
            <person name="Oren A."/>
            <person name="Chaudhuri R.R."/>
            <person name="La Ragione R."/>
            <person name="Hildebrand F."/>
            <person name="Pallen M.J."/>
        </authorList>
    </citation>
    <scope>NUCLEOTIDE SEQUENCE</scope>
    <source>
        <strain evidence="2">150</strain>
    </source>
</reference>
<keyword evidence="1" id="KW-0812">Transmembrane</keyword>
<dbReference type="AlphaFoldDB" id="A0A1L8QPA7"/>
<keyword evidence="1" id="KW-1133">Transmembrane helix</keyword>
<organism evidence="3 4">
    <name type="scientific">Enterococcus aquimarinus</name>
    <dbReference type="NCBI Taxonomy" id="328396"/>
    <lineage>
        <taxon>Bacteria</taxon>
        <taxon>Bacillati</taxon>
        <taxon>Bacillota</taxon>
        <taxon>Bacilli</taxon>
        <taxon>Lactobacillales</taxon>
        <taxon>Enterococcaceae</taxon>
        <taxon>Enterococcus</taxon>
    </lineage>
</organism>
<feature type="transmembrane region" description="Helical" evidence="1">
    <location>
        <begin position="34"/>
        <end position="54"/>
    </location>
</feature>
<dbReference type="Proteomes" id="UP000182149">
    <property type="component" value="Unassembled WGS sequence"/>
</dbReference>
<dbReference type="RefSeq" id="WP_071875531.1">
    <property type="nucleotide sequence ID" value="NZ_JBHSHF010000004.1"/>
</dbReference>
<evidence type="ECO:0000313" key="2">
    <source>
        <dbReference type="EMBL" id="MCC9274444.1"/>
    </source>
</evidence>
<evidence type="ECO:0000256" key="1">
    <source>
        <dbReference type="SAM" id="Phobius"/>
    </source>
</evidence>
<feature type="transmembrane region" description="Helical" evidence="1">
    <location>
        <begin position="93"/>
        <end position="113"/>
    </location>
</feature>
<reference evidence="2" key="3">
    <citation type="submission" date="2021-11" db="EMBL/GenBank/DDBJ databases">
        <authorList>
            <person name="Gilroy R."/>
        </authorList>
    </citation>
    <scope>NUCLEOTIDE SEQUENCE</scope>
    <source>
        <strain evidence="2">150</strain>
    </source>
</reference>
<evidence type="ECO:0000313" key="4">
    <source>
        <dbReference type="Proteomes" id="UP000182149"/>
    </source>
</evidence>
<dbReference type="InterPro" id="IPR005325">
    <property type="entry name" value="DUF308_memb"/>
</dbReference>
<name>A0A1L8QPA7_9ENTE</name>
<dbReference type="EMBL" id="JAJJVO010000135">
    <property type="protein sequence ID" value="MCC9274444.1"/>
    <property type="molecule type" value="Genomic_DNA"/>
</dbReference>
<proteinExistence type="predicted"/>
<sequence>MVEAIKKVTSHIIVNGLLNIALGLAVLIDPQGVFRVSVGILSIYLVIIGFINIFEGLREKKRSGGFGMFLAYGLFYIISAAIIYYFAADILRAFPFILGLVILFSGFSQLFRAINFRNVPNINTIPMFIYSAVLIGLSLFFIFNTSTSLVLFFQTYGVILIIMGVLDLFFVFYLNKKAKQ</sequence>
<comment type="caution">
    <text evidence="3">The sequence shown here is derived from an EMBL/GenBank/DDBJ whole genome shotgun (WGS) entry which is preliminary data.</text>
</comment>
<gene>
    <name evidence="2" type="ORF">K8V42_09165</name>
    <name evidence="3" type="ORF">RU93_GL000831</name>
</gene>
<feature type="transmembrane region" description="Helical" evidence="1">
    <location>
        <begin position="12"/>
        <end position="28"/>
    </location>
</feature>
<dbReference type="Pfam" id="PF03729">
    <property type="entry name" value="DUF308"/>
    <property type="match status" value="2"/>
</dbReference>
<evidence type="ECO:0000313" key="3">
    <source>
        <dbReference type="EMBL" id="OJG09345.1"/>
    </source>
</evidence>
<feature type="transmembrane region" description="Helical" evidence="1">
    <location>
        <begin position="66"/>
        <end position="87"/>
    </location>
</feature>
<feature type="transmembrane region" description="Helical" evidence="1">
    <location>
        <begin position="125"/>
        <end position="143"/>
    </location>
</feature>
<dbReference type="EMBL" id="JXKD01000017">
    <property type="protein sequence ID" value="OJG09345.1"/>
    <property type="molecule type" value="Genomic_DNA"/>
</dbReference>
<protein>
    <submittedName>
        <fullName evidence="2">DUF308 domain-containing protein</fullName>
    </submittedName>
</protein>